<name>A0A9W8SIQ3_9HYPO</name>
<proteinExistence type="predicted"/>
<evidence type="ECO:0000313" key="2">
    <source>
        <dbReference type="Proteomes" id="UP001152049"/>
    </source>
</evidence>
<protein>
    <submittedName>
        <fullName evidence="1">Uncharacterized protein</fullName>
    </submittedName>
</protein>
<comment type="caution">
    <text evidence="1">The sequence shown here is derived from an EMBL/GenBank/DDBJ whole genome shotgun (WGS) entry which is preliminary data.</text>
</comment>
<dbReference type="OrthoDB" id="432970at2759"/>
<gene>
    <name evidence="1" type="ORF">NW762_000142</name>
</gene>
<evidence type="ECO:0000313" key="1">
    <source>
        <dbReference type="EMBL" id="KAJ4271440.1"/>
    </source>
</evidence>
<reference evidence="1" key="1">
    <citation type="submission" date="2022-09" db="EMBL/GenBank/DDBJ databases">
        <title>Fusarium specimens isolated from Avocado Roots.</title>
        <authorList>
            <person name="Stajich J."/>
            <person name="Roper C."/>
            <person name="Heimlech-Rivalta G."/>
        </authorList>
    </citation>
    <scope>NUCLEOTIDE SEQUENCE</scope>
    <source>
        <strain evidence="1">CF00136</strain>
    </source>
</reference>
<keyword evidence="2" id="KW-1185">Reference proteome</keyword>
<dbReference type="Proteomes" id="UP001152049">
    <property type="component" value="Unassembled WGS sequence"/>
</dbReference>
<sequence>MSLLGPMTRRLLTGTVSNLEVVALRIGSTPLPATLNPPDHNGPDIHTIITATLRSSNEEWVIDITGCQYSFRDIVVPFEKYITQNRCTLNEPPTPYINTETTDQDLNDVNTEIGYRRYFATLVPAYVDNSLLQGFDFEFTTKVDDCIQWARMHM</sequence>
<accession>A0A9W8SIQ3</accession>
<dbReference type="EMBL" id="JAOQAZ010000001">
    <property type="protein sequence ID" value="KAJ4271440.1"/>
    <property type="molecule type" value="Genomic_DNA"/>
</dbReference>
<organism evidence="1 2">
    <name type="scientific">Fusarium torreyae</name>
    <dbReference type="NCBI Taxonomy" id="1237075"/>
    <lineage>
        <taxon>Eukaryota</taxon>
        <taxon>Fungi</taxon>
        <taxon>Dikarya</taxon>
        <taxon>Ascomycota</taxon>
        <taxon>Pezizomycotina</taxon>
        <taxon>Sordariomycetes</taxon>
        <taxon>Hypocreomycetidae</taxon>
        <taxon>Hypocreales</taxon>
        <taxon>Nectriaceae</taxon>
        <taxon>Fusarium</taxon>
    </lineage>
</organism>
<dbReference type="AlphaFoldDB" id="A0A9W8SIQ3"/>